<evidence type="ECO:0000313" key="4">
    <source>
        <dbReference type="EMBL" id="HIS76871.1"/>
    </source>
</evidence>
<sequence length="228" mass="26370">MKVYGYARISTGKQSVERQIRNIQREYPQARIVEEIYTGTTNQRKEWQKLLQALQQGDTVVFDSVSRISRDAEEGFQTYQRLFEQGIHLVFLKEPHINTDTYQRALKNNIAMTGTNVDYILQGINLYLLELAKEQIKIAFDQSEKEVADLHQRTKEGIETARLNGKQIGQKKGNKLTTKKSIASKEVILKHSKDFNGSLCDTDVMKLTGLSRNTFYKYKREIKETLCI</sequence>
<gene>
    <name evidence="4" type="ORF">IAB51_08690</name>
</gene>
<name>A0A9D1FN40_9FIRM</name>
<dbReference type="CDD" id="cd03768">
    <property type="entry name" value="SR_ResInv"/>
    <property type="match status" value="1"/>
</dbReference>
<comment type="caution">
    <text evidence="4">The sequence shown here is derived from an EMBL/GenBank/DDBJ whole genome shotgun (WGS) entry which is preliminary data.</text>
</comment>
<keyword evidence="1" id="KW-0238">DNA-binding</keyword>
<dbReference type="InterPro" id="IPR006119">
    <property type="entry name" value="Resolv_N"/>
</dbReference>
<evidence type="ECO:0000259" key="3">
    <source>
        <dbReference type="PROSITE" id="PS51736"/>
    </source>
</evidence>
<dbReference type="Pfam" id="PF00239">
    <property type="entry name" value="Resolvase"/>
    <property type="match status" value="1"/>
</dbReference>
<dbReference type="PROSITE" id="PS51736">
    <property type="entry name" value="RECOMBINASES_3"/>
    <property type="match status" value="1"/>
</dbReference>
<keyword evidence="2" id="KW-0233">DNA recombination</keyword>
<dbReference type="SMART" id="SM00857">
    <property type="entry name" value="Resolvase"/>
    <property type="match status" value="1"/>
</dbReference>
<organism evidence="4 5">
    <name type="scientific">Candidatus Merdivicinus excrementipullorum</name>
    <dbReference type="NCBI Taxonomy" id="2840867"/>
    <lineage>
        <taxon>Bacteria</taxon>
        <taxon>Bacillati</taxon>
        <taxon>Bacillota</taxon>
        <taxon>Clostridia</taxon>
        <taxon>Eubacteriales</taxon>
        <taxon>Oscillospiraceae</taxon>
        <taxon>Oscillospiraceae incertae sedis</taxon>
        <taxon>Candidatus Merdivicinus</taxon>
    </lineage>
</organism>
<dbReference type="SUPFAM" id="SSF53041">
    <property type="entry name" value="Resolvase-like"/>
    <property type="match status" value="1"/>
</dbReference>
<dbReference type="EMBL" id="DVJP01000056">
    <property type="protein sequence ID" value="HIS76871.1"/>
    <property type="molecule type" value="Genomic_DNA"/>
</dbReference>
<dbReference type="PANTHER" id="PTHR30461:SF2">
    <property type="entry name" value="SERINE RECOMBINASE PINE-RELATED"/>
    <property type="match status" value="1"/>
</dbReference>
<evidence type="ECO:0000256" key="2">
    <source>
        <dbReference type="ARBA" id="ARBA00023172"/>
    </source>
</evidence>
<reference evidence="4" key="1">
    <citation type="submission" date="2020-10" db="EMBL/GenBank/DDBJ databases">
        <authorList>
            <person name="Gilroy R."/>
        </authorList>
    </citation>
    <scope>NUCLEOTIDE SEQUENCE</scope>
    <source>
        <strain evidence="4">CHK199-13235</strain>
    </source>
</reference>
<dbReference type="GO" id="GO:0003677">
    <property type="term" value="F:DNA binding"/>
    <property type="evidence" value="ECO:0007669"/>
    <property type="project" value="UniProtKB-KW"/>
</dbReference>
<dbReference type="GO" id="GO:0000150">
    <property type="term" value="F:DNA strand exchange activity"/>
    <property type="evidence" value="ECO:0007669"/>
    <property type="project" value="InterPro"/>
</dbReference>
<dbReference type="Proteomes" id="UP000824002">
    <property type="component" value="Unassembled WGS sequence"/>
</dbReference>
<proteinExistence type="predicted"/>
<protein>
    <submittedName>
        <fullName evidence="4">Recombinase family protein</fullName>
    </submittedName>
</protein>
<dbReference type="AlphaFoldDB" id="A0A9D1FN40"/>
<evidence type="ECO:0000313" key="5">
    <source>
        <dbReference type="Proteomes" id="UP000824002"/>
    </source>
</evidence>
<accession>A0A9D1FN40</accession>
<dbReference type="PANTHER" id="PTHR30461">
    <property type="entry name" value="DNA-INVERTASE FROM LAMBDOID PROPHAGE"/>
    <property type="match status" value="1"/>
</dbReference>
<reference evidence="4" key="2">
    <citation type="journal article" date="2021" name="PeerJ">
        <title>Extensive microbial diversity within the chicken gut microbiome revealed by metagenomics and culture.</title>
        <authorList>
            <person name="Gilroy R."/>
            <person name="Ravi A."/>
            <person name="Getino M."/>
            <person name="Pursley I."/>
            <person name="Horton D.L."/>
            <person name="Alikhan N.F."/>
            <person name="Baker D."/>
            <person name="Gharbi K."/>
            <person name="Hall N."/>
            <person name="Watson M."/>
            <person name="Adriaenssens E.M."/>
            <person name="Foster-Nyarko E."/>
            <person name="Jarju S."/>
            <person name="Secka A."/>
            <person name="Antonio M."/>
            <person name="Oren A."/>
            <person name="Chaudhuri R.R."/>
            <person name="La Ragione R."/>
            <person name="Hildebrand F."/>
            <person name="Pallen M.J."/>
        </authorList>
    </citation>
    <scope>NUCLEOTIDE SEQUENCE</scope>
    <source>
        <strain evidence="4">CHK199-13235</strain>
    </source>
</reference>
<dbReference type="InterPro" id="IPR050639">
    <property type="entry name" value="SSR_resolvase"/>
</dbReference>
<dbReference type="Gene3D" id="3.40.50.1390">
    <property type="entry name" value="Resolvase, N-terminal catalytic domain"/>
    <property type="match status" value="1"/>
</dbReference>
<feature type="domain" description="Resolvase/invertase-type recombinase catalytic" evidence="3">
    <location>
        <begin position="2"/>
        <end position="165"/>
    </location>
</feature>
<dbReference type="InterPro" id="IPR036162">
    <property type="entry name" value="Resolvase-like_N_sf"/>
</dbReference>
<evidence type="ECO:0000256" key="1">
    <source>
        <dbReference type="ARBA" id="ARBA00023125"/>
    </source>
</evidence>